<dbReference type="InterPro" id="IPR005828">
    <property type="entry name" value="MFS_sugar_transport-like"/>
</dbReference>
<protein>
    <submittedName>
        <fullName evidence="8">Organic cation transporter protein-like</fullName>
    </submittedName>
</protein>
<evidence type="ECO:0000256" key="2">
    <source>
        <dbReference type="ARBA" id="ARBA00022692"/>
    </source>
</evidence>
<evidence type="ECO:0000313" key="7">
    <source>
        <dbReference type="Proteomes" id="UP000504629"/>
    </source>
</evidence>
<feature type="transmembrane region" description="Helical" evidence="5">
    <location>
        <begin position="283"/>
        <end position="301"/>
    </location>
</feature>
<dbReference type="Proteomes" id="UP000504629">
    <property type="component" value="Unplaced"/>
</dbReference>
<proteinExistence type="predicted"/>
<evidence type="ECO:0000313" key="8">
    <source>
        <dbReference type="RefSeq" id="XP_028040399.1"/>
    </source>
</evidence>
<feature type="transmembrane region" description="Helical" evidence="5">
    <location>
        <begin position="525"/>
        <end position="543"/>
    </location>
</feature>
<dbReference type="GeneID" id="114250637"/>
<keyword evidence="2 5" id="KW-0812">Transmembrane</keyword>
<dbReference type="SUPFAM" id="SSF103473">
    <property type="entry name" value="MFS general substrate transporter"/>
    <property type="match status" value="1"/>
</dbReference>
<evidence type="ECO:0000256" key="3">
    <source>
        <dbReference type="ARBA" id="ARBA00022989"/>
    </source>
</evidence>
<dbReference type="PANTHER" id="PTHR24064">
    <property type="entry name" value="SOLUTE CARRIER FAMILY 22 MEMBER"/>
    <property type="match status" value="1"/>
</dbReference>
<feature type="transmembrane region" description="Helical" evidence="5">
    <location>
        <begin position="460"/>
        <end position="483"/>
    </location>
</feature>
<keyword evidence="7" id="KW-1185">Reference proteome</keyword>
<dbReference type="GO" id="GO:0016020">
    <property type="term" value="C:membrane"/>
    <property type="evidence" value="ECO:0007669"/>
    <property type="project" value="UniProtKB-SubCell"/>
</dbReference>
<feature type="domain" description="Major facilitator superfamily (MFS) profile" evidence="6">
    <location>
        <begin position="130"/>
        <end position="549"/>
    </location>
</feature>
<feature type="transmembrane region" description="Helical" evidence="5">
    <location>
        <begin position="201"/>
        <end position="223"/>
    </location>
</feature>
<dbReference type="InterPro" id="IPR036259">
    <property type="entry name" value="MFS_trans_sf"/>
</dbReference>
<sequence>MDKQAAVHLLKMEDRTKNANGDIEDEGAKQKVNLDTILIEELGQFGWFQLRTVILAAIMVIFAAWGASEFIFTTARISSRCLIPECELASNTVFAPEWKPNAIPATSSGFDNCFRFENATRRPDVIGDTCPATLFNRERVVGCDSFVYQNTDTVVYDYDLACDEWRRTLIGSIRTLGTLMALPITGYISDRWGRRIALTMNAFNTAWLGATRYFAGTYIGFTISEFAEAMFGSAGFSCAYILLMEIVGPKYRVAAGATMNTFFSIGQITMGLIAWAVPNWRMFTLALYLPQLFTISYLWIMTESIRWYMSKGRYEESEALLKKIAKVNKKQLSDKSLVALRETAEEEKKKQALEQAERVNEPWLIVQVFRHKKILIRCIVSPVWWITNTFVYYGLSINAVNMSGNRHLNYIAVAAADIPGYWSAVFLMAKIGRKPVLIGAFWICAACQLGYIFMPDGLYGASLALYLIGKFSIAMVMTSVYVYTAELYPTKYRHSLFAFSSMMGRIGSITAPLTPAFGAATFDDMPFVLFASFALLSGALIFLTPETLGTTLPDTMEQASEIGQKKEEEKI</sequence>
<keyword evidence="4 5" id="KW-0472">Membrane</keyword>
<dbReference type="AlphaFoldDB" id="A0A6J2KJN4"/>
<feature type="transmembrane region" description="Helical" evidence="5">
    <location>
        <begin position="495"/>
        <end position="513"/>
    </location>
</feature>
<dbReference type="PROSITE" id="PS50850">
    <property type="entry name" value="MFS"/>
    <property type="match status" value="1"/>
</dbReference>
<reference evidence="8" key="1">
    <citation type="submission" date="2025-08" db="UniProtKB">
        <authorList>
            <consortium name="RefSeq"/>
        </authorList>
    </citation>
    <scope>IDENTIFICATION</scope>
    <source>
        <tissue evidence="8">Silk gland</tissue>
    </source>
</reference>
<feature type="transmembrane region" description="Helical" evidence="5">
    <location>
        <begin position="259"/>
        <end position="277"/>
    </location>
</feature>
<comment type="subcellular location">
    <subcellularLocation>
        <location evidence="1">Membrane</location>
        <topology evidence="1">Multi-pass membrane protein</topology>
    </subcellularLocation>
</comment>
<organism evidence="7 8">
    <name type="scientific">Bombyx mandarina</name>
    <name type="common">Wild silk moth</name>
    <name type="synonym">Wild silkworm</name>
    <dbReference type="NCBI Taxonomy" id="7092"/>
    <lineage>
        <taxon>Eukaryota</taxon>
        <taxon>Metazoa</taxon>
        <taxon>Ecdysozoa</taxon>
        <taxon>Arthropoda</taxon>
        <taxon>Hexapoda</taxon>
        <taxon>Insecta</taxon>
        <taxon>Pterygota</taxon>
        <taxon>Neoptera</taxon>
        <taxon>Endopterygota</taxon>
        <taxon>Lepidoptera</taxon>
        <taxon>Glossata</taxon>
        <taxon>Ditrysia</taxon>
        <taxon>Bombycoidea</taxon>
        <taxon>Bombycidae</taxon>
        <taxon>Bombycinae</taxon>
        <taxon>Bombyx</taxon>
    </lineage>
</organism>
<name>A0A6J2KJN4_BOMMA</name>
<evidence type="ECO:0000256" key="1">
    <source>
        <dbReference type="ARBA" id="ARBA00004141"/>
    </source>
</evidence>
<feature type="transmembrane region" description="Helical" evidence="5">
    <location>
        <begin position="53"/>
        <end position="72"/>
    </location>
</feature>
<keyword evidence="3 5" id="KW-1133">Transmembrane helix</keyword>
<dbReference type="RefSeq" id="XP_028040399.1">
    <property type="nucleotide sequence ID" value="XM_028184598.1"/>
</dbReference>
<feature type="transmembrane region" description="Helical" evidence="5">
    <location>
        <begin position="229"/>
        <end position="247"/>
    </location>
</feature>
<evidence type="ECO:0000256" key="4">
    <source>
        <dbReference type="ARBA" id="ARBA00023136"/>
    </source>
</evidence>
<evidence type="ECO:0000256" key="5">
    <source>
        <dbReference type="SAM" id="Phobius"/>
    </source>
</evidence>
<dbReference type="GO" id="GO:0022857">
    <property type="term" value="F:transmembrane transporter activity"/>
    <property type="evidence" value="ECO:0007669"/>
    <property type="project" value="InterPro"/>
</dbReference>
<evidence type="ECO:0000259" key="6">
    <source>
        <dbReference type="PROSITE" id="PS50850"/>
    </source>
</evidence>
<gene>
    <name evidence="8" type="primary">LOC114250637</name>
</gene>
<dbReference type="OrthoDB" id="2261376at2759"/>
<dbReference type="PROSITE" id="PS00216">
    <property type="entry name" value="SUGAR_TRANSPORT_1"/>
    <property type="match status" value="1"/>
</dbReference>
<feature type="transmembrane region" description="Helical" evidence="5">
    <location>
        <begin position="374"/>
        <end position="395"/>
    </location>
</feature>
<dbReference type="Pfam" id="PF00083">
    <property type="entry name" value="Sugar_tr"/>
    <property type="match status" value="1"/>
</dbReference>
<feature type="transmembrane region" description="Helical" evidence="5">
    <location>
        <begin position="407"/>
        <end position="429"/>
    </location>
</feature>
<dbReference type="InterPro" id="IPR005829">
    <property type="entry name" value="Sugar_transporter_CS"/>
</dbReference>
<dbReference type="InterPro" id="IPR020846">
    <property type="entry name" value="MFS_dom"/>
</dbReference>
<feature type="transmembrane region" description="Helical" evidence="5">
    <location>
        <begin position="436"/>
        <end position="454"/>
    </location>
</feature>
<accession>A0A6J2KJN4</accession>
<dbReference type="Gene3D" id="1.20.1250.20">
    <property type="entry name" value="MFS general substrate transporter like domains"/>
    <property type="match status" value="1"/>
</dbReference>
<dbReference type="KEGG" id="bman:114250637"/>